<dbReference type="SUPFAM" id="SSF46785">
    <property type="entry name" value="Winged helix' DNA-binding domain"/>
    <property type="match status" value="1"/>
</dbReference>
<keyword evidence="2" id="KW-0805">Transcription regulation</keyword>
<gene>
    <name evidence="6" type="ORF">V474_22880</name>
</gene>
<dbReference type="PANTHER" id="PTHR30346:SF0">
    <property type="entry name" value="HCA OPERON TRANSCRIPTIONAL ACTIVATOR HCAR"/>
    <property type="match status" value="1"/>
</dbReference>
<proteinExistence type="inferred from homology"/>
<dbReference type="PATRIC" id="fig|1114963.3.peg.3416"/>
<dbReference type="GO" id="GO:0003700">
    <property type="term" value="F:DNA-binding transcription factor activity"/>
    <property type="evidence" value="ECO:0007669"/>
    <property type="project" value="InterPro"/>
</dbReference>
<dbReference type="Gene3D" id="1.10.10.10">
    <property type="entry name" value="Winged helix-like DNA-binding domain superfamily/Winged helix DNA-binding domain"/>
    <property type="match status" value="1"/>
</dbReference>
<reference evidence="6 7" key="1">
    <citation type="journal article" date="2015" name="G3 (Bethesda)">
        <title>Insights into Ongoing Evolution of the Hexachlorocyclohexane Catabolic Pathway from Comparative Genomics of Ten Sphingomonadaceae Strains.</title>
        <authorList>
            <person name="Pearce S.L."/>
            <person name="Oakeshott J.G."/>
            <person name="Pandey G."/>
        </authorList>
    </citation>
    <scope>NUCLEOTIDE SEQUENCE [LARGE SCALE GENOMIC DNA]</scope>
    <source>
        <strain evidence="6 7">LL02</strain>
    </source>
</reference>
<evidence type="ECO:0000256" key="2">
    <source>
        <dbReference type="ARBA" id="ARBA00023015"/>
    </source>
</evidence>
<sequence>MTNIDIRQVRMFVAVADALSFTRAAAALHVAQPWLSVQIRKLEDQVGFPLFFRNRNRGVVLTRQGKAFLEPARAYVEAALQAGDAAKDIRGYQALSLKLGAPDFSAEIPARGALLDLFVGRYPRMEIEIVNAWSAQLLDALLDHEIDMAFTVGPFERAGCEVIDIAHYRWAILAEHDQAAEWGDDVPLSALRGRQVASFRRNINPAFYDSIAPRLAEHDIEIVALPESSLCGIRRHAVRTHVPVLISEWHAQSNPDPDLTVVPFREVDFTFALHLVRRENDDRPAVRGLWDVARASVAANLDKKFVSSVL</sequence>
<dbReference type="InterPro" id="IPR036390">
    <property type="entry name" value="WH_DNA-bd_sf"/>
</dbReference>
<dbReference type="SUPFAM" id="SSF53850">
    <property type="entry name" value="Periplasmic binding protein-like II"/>
    <property type="match status" value="1"/>
</dbReference>
<evidence type="ECO:0000256" key="1">
    <source>
        <dbReference type="ARBA" id="ARBA00009437"/>
    </source>
</evidence>
<dbReference type="AlphaFoldDB" id="A0A0J7XNN3"/>
<evidence type="ECO:0000256" key="3">
    <source>
        <dbReference type="ARBA" id="ARBA00023125"/>
    </source>
</evidence>
<dbReference type="EMBL" id="JACU01000007">
    <property type="protein sequence ID" value="KMS53536.1"/>
    <property type="molecule type" value="Genomic_DNA"/>
</dbReference>
<evidence type="ECO:0000259" key="5">
    <source>
        <dbReference type="PROSITE" id="PS50931"/>
    </source>
</evidence>
<dbReference type="InterPro" id="IPR036388">
    <property type="entry name" value="WH-like_DNA-bd_sf"/>
</dbReference>
<keyword evidence="4" id="KW-0804">Transcription</keyword>
<feature type="domain" description="HTH lysR-type" evidence="5">
    <location>
        <begin position="4"/>
        <end position="62"/>
    </location>
</feature>
<dbReference type="PRINTS" id="PR00039">
    <property type="entry name" value="HTHLYSR"/>
</dbReference>
<accession>A0A0J7XNN3</accession>
<dbReference type="InterPro" id="IPR005119">
    <property type="entry name" value="LysR_subst-bd"/>
</dbReference>
<evidence type="ECO:0000256" key="4">
    <source>
        <dbReference type="ARBA" id="ARBA00023163"/>
    </source>
</evidence>
<protein>
    <submittedName>
        <fullName evidence="6">LysR family transcriptional regulator</fullName>
    </submittedName>
</protein>
<dbReference type="GO" id="GO:0032993">
    <property type="term" value="C:protein-DNA complex"/>
    <property type="evidence" value="ECO:0007669"/>
    <property type="project" value="TreeGrafter"/>
</dbReference>
<dbReference type="Proteomes" id="UP000052268">
    <property type="component" value="Unassembled WGS sequence"/>
</dbReference>
<comment type="similarity">
    <text evidence="1">Belongs to the LysR transcriptional regulatory family.</text>
</comment>
<comment type="caution">
    <text evidence="6">The sequence shown here is derived from an EMBL/GenBank/DDBJ whole genome shotgun (WGS) entry which is preliminary data.</text>
</comment>
<evidence type="ECO:0000313" key="6">
    <source>
        <dbReference type="EMBL" id="KMS53536.1"/>
    </source>
</evidence>
<dbReference type="Gene3D" id="3.40.190.10">
    <property type="entry name" value="Periplasmic binding protein-like II"/>
    <property type="match status" value="2"/>
</dbReference>
<name>A0A0J7XNN3_9SPHN</name>
<dbReference type="PANTHER" id="PTHR30346">
    <property type="entry name" value="TRANSCRIPTIONAL DUAL REGULATOR HCAR-RELATED"/>
    <property type="match status" value="1"/>
</dbReference>
<dbReference type="Pfam" id="PF03466">
    <property type="entry name" value="LysR_substrate"/>
    <property type="match status" value="1"/>
</dbReference>
<dbReference type="RefSeq" id="WP_059152494.1">
    <property type="nucleotide sequence ID" value="NZ_KQ130455.1"/>
</dbReference>
<dbReference type="InterPro" id="IPR000847">
    <property type="entry name" value="LysR_HTH_N"/>
</dbReference>
<dbReference type="PROSITE" id="PS50931">
    <property type="entry name" value="HTH_LYSR"/>
    <property type="match status" value="1"/>
</dbReference>
<keyword evidence="3" id="KW-0238">DNA-binding</keyword>
<dbReference type="Pfam" id="PF00126">
    <property type="entry name" value="HTH_1"/>
    <property type="match status" value="1"/>
</dbReference>
<evidence type="ECO:0000313" key="7">
    <source>
        <dbReference type="Proteomes" id="UP000052268"/>
    </source>
</evidence>
<dbReference type="GO" id="GO:0003677">
    <property type="term" value="F:DNA binding"/>
    <property type="evidence" value="ECO:0007669"/>
    <property type="project" value="UniProtKB-KW"/>
</dbReference>
<dbReference type="FunFam" id="1.10.10.10:FF:000001">
    <property type="entry name" value="LysR family transcriptional regulator"/>
    <property type="match status" value="1"/>
</dbReference>
<keyword evidence="7" id="KW-1185">Reference proteome</keyword>
<dbReference type="OrthoDB" id="9815174at2"/>
<organism evidence="6 7">
    <name type="scientific">Novosphingobium barchaimii LL02</name>
    <dbReference type="NCBI Taxonomy" id="1114963"/>
    <lineage>
        <taxon>Bacteria</taxon>
        <taxon>Pseudomonadati</taxon>
        <taxon>Pseudomonadota</taxon>
        <taxon>Alphaproteobacteria</taxon>
        <taxon>Sphingomonadales</taxon>
        <taxon>Sphingomonadaceae</taxon>
        <taxon>Novosphingobium</taxon>
    </lineage>
</organism>